<dbReference type="PANTHER" id="PTHR33223">
    <property type="entry name" value="CCHC-TYPE DOMAIN-CONTAINING PROTEIN"/>
    <property type="match status" value="1"/>
</dbReference>
<dbReference type="RefSeq" id="XP_027103197.2">
    <property type="nucleotide sequence ID" value="XM_027247396.2"/>
</dbReference>
<gene>
    <name evidence="3" type="primary">LOC113724501</name>
</gene>
<dbReference type="GeneID" id="113724501"/>
<protein>
    <recommendedName>
        <fullName evidence="1">Retrotransposon gag domain-containing protein</fullName>
    </recommendedName>
</protein>
<dbReference type="AlphaFoldDB" id="A0A6P6VMM6"/>
<dbReference type="PANTHER" id="PTHR33223:SF11">
    <property type="entry name" value="ELEMENT PROTEIN, PUTATIVE-RELATED"/>
    <property type="match status" value="1"/>
</dbReference>
<reference evidence="2" key="1">
    <citation type="journal article" date="2025" name="Foods">
        <title>Unveiling the Microbial Signatures of Arabica Coffee Cherries: Insights into Ripeness Specific Diversity, Functional Traits, and Implications for Quality and Safety.</title>
        <authorList>
            <consortium name="RefSeq"/>
            <person name="Tenea G.N."/>
            <person name="Cifuentes V."/>
            <person name="Reyes P."/>
            <person name="Cevallos-Vallejos M."/>
        </authorList>
    </citation>
    <scope>NUCLEOTIDE SEQUENCE [LARGE SCALE GENOMIC DNA]</scope>
</reference>
<name>A0A6P6VMM6_COFAR</name>
<dbReference type="InterPro" id="IPR005162">
    <property type="entry name" value="Retrotrans_gag_dom"/>
</dbReference>
<keyword evidence="2" id="KW-1185">Reference proteome</keyword>
<evidence type="ECO:0000313" key="3">
    <source>
        <dbReference type="RefSeq" id="XP_027103197.2"/>
    </source>
</evidence>
<evidence type="ECO:0000259" key="1">
    <source>
        <dbReference type="Pfam" id="PF03732"/>
    </source>
</evidence>
<feature type="domain" description="Retrotransposon gag" evidence="1">
    <location>
        <begin position="46"/>
        <end position="135"/>
    </location>
</feature>
<evidence type="ECO:0000313" key="2">
    <source>
        <dbReference type="Proteomes" id="UP001652660"/>
    </source>
</evidence>
<accession>A0A6P6VMM6</accession>
<dbReference type="OrthoDB" id="1936908at2759"/>
<proteinExistence type="predicted"/>
<sequence length="220" mass="25223">MKRVHVPTFDGTPDPNLAEKWLDEIEINFTLLQVPEEMKHLIIKPFLVGEANKWWTTLEPTVAPPISWTKFKEEFLKYFFPPAMRMQKINQFENLKQTSGMSVVQYSNKFTALGRFVPSTMADVELKKYKFLWGLSSRIQTRVNTAYTPTFNDVLDASVKVEADCKRLDEEDKNKRPRLGNELAVSGALKPGGRFRLIKKNHGPPPKITGGNTFPVCKTY</sequence>
<reference evidence="3" key="2">
    <citation type="submission" date="2025-08" db="UniProtKB">
        <authorList>
            <consortium name="RefSeq"/>
        </authorList>
    </citation>
    <scope>IDENTIFICATION</scope>
    <source>
        <tissue evidence="3">Leaves</tissue>
    </source>
</reference>
<organism evidence="2 3">
    <name type="scientific">Coffea arabica</name>
    <name type="common">Arabian coffee</name>
    <dbReference type="NCBI Taxonomy" id="13443"/>
    <lineage>
        <taxon>Eukaryota</taxon>
        <taxon>Viridiplantae</taxon>
        <taxon>Streptophyta</taxon>
        <taxon>Embryophyta</taxon>
        <taxon>Tracheophyta</taxon>
        <taxon>Spermatophyta</taxon>
        <taxon>Magnoliopsida</taxon>
        <taxon>eudicotyledons</taxon>
        <taxon>Gunneridae</taxon>
        <taxon>Pentapetalae</taxon>
        <taxon>asterids</taxon>
        <taxon>lamiids</taxon>
        <taxon>Gentianales</taxon>
        <taxon>Rubiaceae</taxon>
        <taxon>Ixoroideae</taxon>
        <taxon>Gardenieae complex</taxon>
        <taxon>Bertiereae - Coffeeae clade</taxon>
        <taxon>Coffeeae</taxon>
        <taxon>Coffea</taxon>
    </lineage>
</organism>
<dbReference type="Proteomes" id="UP001652660">
    <property type="component" value="Chromosome 2c"/>
</dbReference>
<dbReference type="Pfam" id="PF03732">
    <property type="entry name" value="Retrotrans_gag"/>
    <property type="match status" value="1"/>
</dbReference>